<dbReference type="EMBL" id="BNAO01000005">
    <property type="protein sequence ID" value="GHG71715.1"/>
    <property type="molecule type" value="Genomic_DNA"/>
</dbReference>
<gene>
    <name evidence="6" type="ORF">GCM10010919_23410</name>
</gene>
<evidence type="ECO:0000256" key="4">
    <source>
        <dbReference type="ARBA" id="ARBA00023136"/>
    </source>
</evidence>
<proteinExistence type="predicted"/>
<organism evidence="6 7">
    <name type="scientific">Alishewanella longhuensis</name>
    <dbReference type="NCBI Taxonomy" id="1091037"/>
    <lineage>
        <taxon>Bacteria</taxon>
        <taxon>Pseudomonadati</taxon>
        <taxon>Pseudomonadota</taxon>
        <taxon>Gammaproteobacteria</taxon>
        <taxon>Alteromonadales</taxon>
        <taxon>Alteromonadaceae</taxon>
        <taxon>Alishewanella</taxon>
    </lineage>
</organism>
<dbReference type="RefSeq" id="WP_189433190.1">
    <property type="nucleotide sequence ID" value="NZ_BNAO01000005.1"/>
</dbReference>
<sequence>MRLGKWLNRTLLLPLLAILLLLTLLLFSQPGLRFSVWLAEKLVAELTIEQSEGAWLTGVTLSGIHYQNETLDAKLDSLSLRLQKRCLIQFRLCIPELKLSGTAISLTAIDDSSTDVSATANIEEPAVNLEQQAEDATLDDTLAAVDPTVLASNLNPGIFFPIPLRVEQLILDDVTLSLPEQQLHWRHFSIGVVAWGNRLQLSNGRWQDIELTLAPAAVTSSEPITAYQAPELPDFTLPLSIYLDDFQLSNFRFTQGENSEQLERLTFSAQLAPRQIRVLDATALNALGQLQLVANVQLGRNYPLNAQLDATLHAGEFAGQRAQLKLAGDLSQLKVDVITSGLLNATLAAELALLTDDLPLQLTLESKQLQWPLTESLYQLSDTRLTVSGTLSALMLELNTRFNGQDLPDAQLKLSGSWQHWQQQAELTDLLLQTLGGDLRAKGKVQLAPELSWQLGLILNDIQPGLSWQDYPGRLSGKLDTAGSLAENGQLQLQLPLLQLVGELRELPFNLAGSLSLAGDTSAETPQLANWQIQTPGLTLSHGENRLDLRGELNKQWQLDGTLSLPELAASYPGLRGAVAGTVQLRGPALTPDIGITLSAERLAYQEGRLRQVELQAQISLADPIQSQITLSASQGRWQQQRLQQLALSLNGTELAHQLTLQVTADEFKADVALSGALTDREQWQGQFTEFAFQTPIGLWQLAAPLRLSASLPQQSLTLAQHCWQQAPATLCLTEDSTLTAEAASLQLALTDYQLAELNTLLPYQSTLQGDLAVQLSLDWQHGIAPSAAVTVKGSKGAFTQQLDVPVTLSWADFLLNSTLEQHQLRSQLDVNLGSQGKLHAQALVSDLAEADKPLRAEIQLEQLTLDFLKPLLDEYSELAGTLSSQLSVNGTLANPTLQGEIRLDALKVRGKLAPTDIEQADLVVNFIGEQATLTGQVKTPEGAIALTGDANWQDLDNWRAAMQIKGDELKLQIPQAVLFVKPDLQINAQPGRSRISGIVQIPRANITVDSLPQNAVGLSADQILLNRRLQPISVAQANTFAIETDIRVRLGQQVRLSAFGLKTRLNGELRVQQQQINPTVRGEVTLQDGTFRAYGQDLLIRQGKMTFSGPADQPFLNVEAIRNPANMEDDVIAGIRVTGPADEPLISIFSEPSKPQANALSYLIMGRDLDSESGSAANSVTTSLIGMSIASSGRLVGEIGEAFGVSDLTLDTEGAGDNSQVTVSGYLTRDLQLKYGIGIFQPIGQFTLRYRLMRSLFLEAVSGMDNAVDLLYKFEFD</sequence>
<comment type="subcellular location">
    <subcellularLocation>
        <location evidence="1">Membrane</location>
        <topology evidence="1">Single-pass membrane protein</topology>
    </subcellularLocation>
</comment>
<evidence type="ECO:0000256" key="1">
    <source>
        <dbReference type="ARBA" id="ARBA00004167"/>
    </source>
</evidence>
<evidence type="ECO:0000313" key="6">
    <source>
        <dbReference type="EMBL" id="GHG71715.1"/>
    </source>
</evidence>
<evidence type="ECO:0000259" key="5">
    <source>
        <dbReference type="Pfam" id="PF04357"/>
    </source>
</evidence>
<comment type="caution">
    <text evidence="6">The sequence shown here is derived from an EMBL/GenBank/DDBJ whole genome shotgun (WGS) entry which is preliminary data.</text>
</comment>
<dbReference type="InterPro" id="IPR007452">
    <property type="entry name" value="TamB_C"/>
</dbReference>
<keyword evidence="2" id="KW-0812">Transmembrane</keyword>
<evidence type="ECO:0000313" key="7">
    <source>
        <dbReference type="Proteomes" id="UP000659697"/>
    </source>
</evidence>
<reference evidence="7" key="1">
    <citation type="journal article" date="2019" name="Int. J. Syst. Evol. Microbiol.">
        <title>The Global Catalogue of Microorganisms (GCM) 10K type strain sequencing project: providing services to taxonomists for standard genome sequencing and annotation.</title>
        <authorList>
            <consortium name="The Broad Institute Genomics Platform"/>
            <consortium name="The Broad Institute Genome Sequencing Center for Infectious Disease"/>
            <person name="Wu L."/>
            <person name="Ma J."/>
        </authorList>
    </citation>
    <scope>NUCLEOTIDE SEQUENCE [LARGE SCALE GENOMIC DNA]</scope>
    <source>
        <strain evidence="7">CGMCC 1.7003</strain>
    </source>
</reference>
<accession>A0ABQ3L3R1</accession>
<evidence type="ECO:0000256" key="2">
    <source>
        <dbReference type="ARBA" id="ARBA00022692"/>
    </source>
</evidence>
<protein>
    <submittedName>
        <fullName evidence="6">DUF490 domain-containing protein</fullName>
    </submittedName>
</protein>
<dbReference type="Pfam" id="PF04357">
    <property type="entry name" value="TamB"/>
    <property type="match status" value="1"/>
</dbReference>
<name>A0ABQ3L3R1_9ALTE</name>
<dbReference type="PANTHER" id="PTHR36985:SF1">
    <property type="entry name" value="TRANSLOCATION AND ASSEMBLY MODULE SUBUNIT TAMB"/>
    <property type="match status" value="1"/>
</dbReference>
<keyword evidence="7" id="KW-1185">Reference proteome</keyword>
<keyword evidence="3" id="KW-1133">Transmembrane helix</keyword>
<keyword evidence="4" id="KW-0472">Membrane</keyword>
<dbReference type="Proteomes" id="UP000659697">
    <property type="component" value="Unassembled WGS sequence"/>
</dbReference>
<feature type="domain" description="Translocation and assembly module TamB C-terminal" evidence="5">
    <location>
        <begin position="942"/>
        <end position="1277"/>
    </location>
</feature>
<dbReference type="PANTHER" id="PTHR36985">
    <property type="entry name" value="TRANSLOCATION AND ASSEMBLY MODULE SUBUNIT TAMB"/>
    <property type="match status" value="1"/>
</dbReference>
<evidence type="ECO:0000256" key="3">
    <source>
        <dbReference type="ARBA" id="ARBA00022989"/>
    </source>
</evidence>